<name>A0A1F7VHL4_9BACT</name>
<evidence type="ECO:0000313" key="2">
    <source>
        <dbReference type="EMBL" id="OGL89447.1"/>
    </source>
</evidence>
<evidence type="ECO:0000313" key="3">
    <source>
        <dbReference type="Proteomes" id="UP000176678"/>
    </source>
</evidence>
<dbReference type="InterPro" id="IPR001173">
    <property type="entry name" value="Glyco_trans_2-like"/>
</dbReference>
<dbReference type="STRING" id="1802410.A3H75_00665"/>
<dbReference type="GO" id="GO:0016758">
    <property type="term" value="F:hexosyltransferase activity"/>
    <property type="evidence" value="ECO:0007669"/>
    <property type="project" value="UniProtKB-ARBA"/>
</dbReference>
<protein>
    <recommendedName>
        <fullName evidence="1">Glycosyltransferase 2-like domain-containing protein</fullName>
    </recommendedName>
</protein>
<dbReference type="SUPFAM" id="SSF53448">
    <property type="entry name" value="Nucleotide-diphospho-sugar transferases"/>
    <property type="match status" value="1"/>
</dbReference>
<accession>A0A1F7VHL4</accession>
<dbReference type="InterPro" id="IPR029044">
    <property type="entry name" value="Nucleotide-diphossugar_trans"/>
</dbReference>
<dbReference type="AlphaFoldDB" id="A0A1F7VHL4"/>
<dbReference type="Gene3D" id="3.90.550.10">
    <property type="entry name" value="Spore Coat Polysaccharide Biosynthesis Protein SpsA, Chain A"/>
    <property type="match status" value="1"/>
</dbReference>
<dbReference type="Proteomes" id="UP000176678">
    <property type="component" value="Unassembled WGS sequence"/>
</dbReference>
<sequence length="282" mass="32145">MSNPLVSVIMPTYNNAATIAVALDAMLAQTYQPLEIIVVDDMSDDDTAAVVERYRAAHPDIIRYVRVPEDDPYRYNDKGININAGWSARNFGVEQARGELITFQDADDGACANRIEVQYELMQKYNSHHVVVDWQKFDEALNGKVWPVSLRGVSPANDEAIPQSDGIASSRQVGTRNDVLIPTKEILRLVYKTRPRRFFTRWDAYPCAGSNPLVRREVFEKVRFRPLWERTRPSQKGRGADRDFNFWVAETFGDSIAAKIPLVLWRVNSQNPAYQLDTILHT</sequence>
<gene>
    <name evidence="2" type="ORF">A3H75_00665</name>
</gene>
<reference evidence="2 3" key="1">
    <citation type="journal article" date="2016" name="Nat. Commun.">
        <title>Thousands of microbial genomes shed light on interconnected biogeochemical processes in an aquifer system.</title>
        <authorList>
            <person name="Anantharaman K."/>
            <person name="Brown C.T."/>
            <person name="Hug L.A."/>
            <person name="Sharon I."/>
            <person name="Castelle C.J."/>
            <person name="Probst A.J."/>
            <person name="Thomas B.C."/>
            <person name="Singh A."/>
            <person name="Wilkins M.J."/>
            <person name="Karaoz U."/>
            <person name="Brodie E.L."/>
            <person name="Williams K.H."/>
            <person name="Hubbard S.S."/>
            <person name="Banfield J.F."/>
        </authorList>
    </citation>
    <scope>NUCLEOTIDE SEQUENCE [LARGE SCALE GENOMIC DNA]</scope>
</reference>
<dbReference type="EMBL" id="MGES01000002">
    <property type="protein sequence ID" value="OGL89447.1"/>
    <property type="molecule type" value="Genomic_DNA"/>
</dbReference>
<dbReference type="CDD" id="cd00761">
    <property type="entry name" value="Glyco_tranf_GTA_type"/>
    <property type="match status" value="1"/>
</dbReference>
<evidence type="ECO:0000259" key="1">
    <source>
        <dbReference type="Pfam" id="PF00535"/>
    </source>
</evidence>
<feature type="domain" description="Glycosyltransferase 2-like" evidence="1">
    <location>
        <begin position="7"/>
        <end position="222"/>
    </location>
</feature>
<comment type="caution">
    <text evidence="2">The sequence shown here is derived from an EMBL/GenBank/DDBJ whole genome shotgun (WGS) entry which is preliminary data.</text>
</comment>
<dbReference type="PANTHER" id="PTHR22916">
    <property type="entry name" value="GLYCOSYLTRANSFERASE"/>
    <property type="match status" value="1"/>
</dbReference>
<dbReference type="Pfam" id="PF00535">
    <property type="entry name" value="Glycos_transf_2"/>
    <property type="match status" value="1"/>
</dbReference>
<dbReference type="PANTHER" id="PTHR22916:SF3">
    <property type="entry name" value="UDP-GLCNAC:BETAGAL BETA-1,3-N-ACETYLGLUCOSAMINYLTRANSFERASE-LIKE PROTEIN 1"/>
    <property type="match status" value="1"/>
</dbReference>
<organism evidence="2 3">
    <name type="scientific">Candidatus Uhrbacteria bacterium RIFCSPLOWO2_02_FULL_51_9</name>
    <dbReference type="NCBI Taxonomy" id="1802410"/>
    <lineage>
        <taxon>Bacteria</taxon>
        <taxon>Candidatus Uhriibacteriota</taxon>
    </lineage>
</organism>
<proteinExistence type="predicted"/>